<dbReference type="PROSITE" id="PS00109">
    <property type="entry name" value="PROTEIN_KINASE_TYR"/>
    <property type="match status" value="1"/>
</dbReference>
<dbReference type="OMA" id="PSRICAW"/>
<dbReference type="GO" id="GO:0016020">
    <property type="term" value="C:membrane"/>
    <property type="evidence" value="ECO:0007669"/>
    <property type="project" value="UniProtKB-SubCell"/>
</dbReference>
<evidence type="ECO:0000256" key="11">
    <source>
        <dbReference type="ARBA" id="ARBA00022777"/>
    </source>
</evidence>
<evidence type="ECO:0000256" key="16">
    <source>
        <dbReference type="ARBA" id="ARBA00023180"/>
    </source>
</evidence>
<comment type="catalytic activity">
    <reaction evidence="17">
        <text>L-threonyl-[protein] + ATP = O-phospho-L-threonyl-[protein] + ADP + H(+)</text>
        <dbReference type="Rhea" id="RHEA:46608"/>
        <dbReference type="Rhea" id="RHEA-COMP:11060"/>
        <dbReference type="Rhea" id="RHEA-COMP:11605"/>
        <dbReference type="ChEBI" id="CHEBI:15378"/>
        <dbReference type="ChEBI" id="CHEBI:30013"/>
        <dbReference type="ChEBI" id="CHEBI:30616"/>
        <dbReference type="ChEBI" id="CHEBI:61977"/>
        <dbReference type="ChEBI" id="CHEBI:456216"/>
        <dbReference type="EC" id="2.7.11.1"/>
    </reaction>
</comment>
<keyword evidence="22" id="KW-1185">Reference proteome</keyword>
<dbReference type="GO" id="GO:0006952">
    <property type="term" value="P:defense response"/>
    <property type="evidence" value="ECO:0007669"/>
    <property type="project" value="UniProtKB-ARBA"/>
</dbReference>
<dbReference type="OrthoDB" id="676979at2759"/>
<dbReference type="EMBL" id="HG742632">
    <property type="protein sequence ID" value="CDP21356.1"/>
    <property type="molecule type" value="Genomic_DNA"/>
</dbReference>
<dbReference type="InterPro" id="IPR000719">
    <property type="entry name" value="Prot_kinase_dom"/>
</dbReference>
<dbReference type="GO" id="GO:0005524">
    <property type="term" value="F:ATP binding"/>
    <property type="evidence" value="ECO:0007669"/>
    <property type="project" value="UniProtKB-UniRule"/>
</dbReference>
<evidence type="ECO:0000256" key="9">
    <source>
        <dbReference type="ARBA" id="ARBA00022737"/>
    </source>
</evidence>
<dbReference type="GO" id="GO:0004674">
    <property type="term" value="F:protein serine/threonine kinase activity"/>
    <property type="evidence" value="ECO:0007669"/>
    <property type="project" value="UniProtKB-KW"/>
</dbReference>
<reference evidence="22" key="1">
    <citation type="journal article" date="2014" name="Science">
        <title>The coffee genome provides insight into the convergent evolution of caffeine biosynthesis.</title>
        <authorList>
            <person name="Denoeud F."/>
            <person name="Carretero-Paulet L."/>
            <person name="Dereeper A."/>
            <person name="Droc G."/>
            <person name="Guyot R."/>
            <person name="Pietrella M."/>
            <person name="Zheng C."/>
            <person name="Alberti A."/>
            <person name="Anthony F."/>
            <person name="Aprea G."/>
            <person name="Aury J.M."/>
            <person name="Bento P."/>
            <person name="Bernard M."/>
            <person name="Bocs S."/>
            <person name="Campa C."/>
            <person name="Cenci A."/>
            <person name="Combes M.C."/>
            <person name="Crouzillat D."/>
            <person name="Da Silva C."/>
            <person name="Daddiego L."/>
            <person name="De Bellis F."/>
            <person name="Dussert S."/>
            <person name="Garsmeur O."/>
            <person name="Gayraud T."/>
            <person name="Guignon V."/>
            <person name="Jahn K."/>
            <person name="Jamilloux V."/>
            <person name="Joet T."/>
            <person name="Labadie K."/>
            <person name="Lan T."/>
            <person name="Leclercq J."/>
            <person name="Lepelley M."/>
            <person name="Leroy T."/>
            <person name="Li L.T."/>
            <person name="Librado P."/>
            <person name="Lopez L."/>
            <person name="Munoz A."/>
            <person name="Noel B."/>
            <person name="Pallavicini A."/>
            <person name="Perrotta G."/>
            <person name="Poncet V."/>
            <person name="Pot D."/>
            <person name="Priyono X."/>
            <person name="Rigoreau M."/>
            <person name="Rouard M."/>
            <person name="Rozas J."/>
            <person name="Tranchant-Dubreuil C."/>
            <person name="VanBuren R."/>
            <person name="Zhang Q."/>
            <person name="Andrade A.C."/>
            <person name="Argout X."/>
            <person name="Bertrand B."/>
            <person name="de Kochko A."/>
            <person name="Graziosi G."/>
            <person name="Henry R.J."/>
            <person name="Jayarama X."/>
            <person name="Ming R."/>
            <person name="Nagai C."/>
            <person name="Rounsley S."/>
            <person name="Sankoff D."/>
            <person name="Giuliano G."/>
            <person name="Albert V.A."/>
            <person name="Wincker P."/>
            <person name="Lashermes P."/>
        </authorList>
    </citation>
    <scope>NUCLEOTIDE SEQUENCE [LARGE SCALE GENOMIC DNA]</scope>
    <source>
        <strain evidence="22">cv. DH200-94</strain>
    </source>
</reference>
<dbReference type="PANTHER" id="PTHR48005:SF95">
    <property type="entry name" value="PROTEIN KINASE DOMAIN-CONTAINING PROTEIN"/>
    <property type="match status" value="1"/>
</dbReference>
<evidence type="ECO:0000256" key="17">
    <source>
        <dbReference type="ARBA" id="ARBA00047899"/>
    </source>
</evidence>
<dbReference type="GO" id="GO:0051707">
    <property type="term" value="P:response to other organism"/>
    <property type="evidence" value="ECO:0007669"/>
    <property type="project" value="UniProtKB-ARBA"/>
</dbReference>
<dbReference type="Gene3D" id="3.80.10.10">
    <property type="entry name" value="Ribonuclease Inhibitor"/>
    <property type="match status" value="1"/>
</dbReference>
<evidence type="ECO:0000259" key="20">
    <source>
        <dbReference type="PROSITE" id="PS50011"/>
    </source>
</evidence>
<dbReference type="STRING" id="49390.A0A068VKX2"/>
<keyword evidence="14" id="KW-0472">Membrane</keyword>
<dbReference type="FunFam" id="3.80.10.10:FF:000095">
    <property type="entry name" value="LRR receptor-like serine/threonine-protein kinase GSO1"/>
    <property type="match status" value="1"/>
</dbReference>
<evidence type="ECO:0000256" key="8">
    <source>
        <dbReference type="ARBA" id="ARBA00022729"/>
    </source>
</evidence>
<dbReference type="PROSITE" id="PS50011">
    <property type="entry name" value="PROTEIN_KINASE_DOM"/>
    <property type="match status" value="1"/>
</dbReference>
<dbReference type="EC" id="2.7.11.1" evidence="2"/>
<dbReference type="FunFam" id="1.10.510.10:FF:000445">
    <property type="entry name" value="MDIS1-interacting receptor like kinase 2"/>
    <property type="match status" value="1"/>
</dbReference>
<dbReference type="InterPro" id="IPR003591">
    <property type="entry name" value="Leu-rich_rpt_typical-subtyp"/>
</dbReference>
<dbReference type="Pfam" id="PF00560">
    <property type="entry name" value="LRR_1"/>
    <property type="match status" value="6"/>
</dbReference>
<evidence type="ECO:0000256" key="14">
    <source>
        <dbReference type="ARBA" id="ARBA00023136"/>
    </source>
</evidence>
<feature type="binding site" evidence="19">
    <location>
        <position position="361"/>
    </location>
    <ligand>
        <name>ATP</name>
        <dbReference type="ChEBI" id="CHEBI:30616"/>
    </ligand>
</feature>
<keyword evidence="6" id="KW-0808">Transferase</keyword>
<dbReference type="InterPro" id="IPR051420">
    <property type="entry name" value="Ser_Thr_Kinases_DiverseReg"/>
</dbReference>
<dbReference type="InterPro" id="IPR032675">
    <property type="entry name" value="LRR_dom_sf"/>
</dbReference>
<evidence type="ECO:0000256" key="3">
    <source>
        <dbReference type="ARBA" id="ARBA00022527"/>
    </source>
</evidence>
<dbReference type="FunFam" id="3.30.200.20:FF:000309">
    <property type="entry name" value="Leucine-rich repeat receptor protein kinase MSP1"/>
    <property type="match status" value="1"/>
</dbReference>
<comment type="subcellular location">
    <subcellularLocation>
        <location evidence="1">Membrane</location>
        <topology evidence="1">Single-pass type I membrane protein</topology>
    </subcellularLocation>
</comment>
<keyword evidence="4" id="KW-0597">Phosphoprotein</keyword>
<dbReference type="InterPro" id="IPR011009">
    <property type="entry name" value="Kinase-like_dom_sf"/>
</dbReference>
<dbReference type="Proteomes" id="UP000295252">
    <property type="component" value="Unassembled WGS sequence"/>
</dbReference>
<dbReference type="Gene3D" id="1.10.510.10">
    <property type="entry name" value="Transferase(Phosphotransferase) domain 1"/>
    <property type="match status" value="1"/>
</dbReference>
<keyword evidence="8" id="KW-0732">Signal</keyword>
<keyword evidence="9" id="KW-0677">Repeat</keyword>
<keyword evidence="7" id="KW-0812">Transmembrane</keyword>
<dbReference type="SUPFAM" id="SSF56112">
    <property type="entry name" value="Protein kinase-like (PK-like)"/>
    <property type="match status" value="1"/>
</dbReference>
<name>A0A068VKX2_COFCA</name>
<evidence type="ECO:0000256" key="13">
    <source>
        <dbReference type="ARBA" id="ARBA00022989"/>
    </source>
</evidence>
<keyword evidence="5" id="KW-0433">Leucine-rich repeat</keyword>
<evidence type="ECO:0000256" key="6">
    <source>
        <dbReference type="ARBA" id="ARBA00022679"/>
    </source>
</evidence>
<dbReference type="InterPro" id="IPR001611">
    <property type="entry name" value="Leu-rich_rpt"/>
</dbReference>
<evidence type="ECO:0000256" key="10">
    <source>
        <dbReference type="ARBA" id="ARBA00022741"/>
    </source>
</evidence>
<accession>A0A068VKX2</accession>
<dbReference type="Pfam" id="PF00069">
    <property type="entry name" value="Pkinase"/>
    <property type="match status" value="1"/>
</dbReference>
<dbReference type="PhylomeDB" id="A0A068VKX2"/>
<keyword evidence="11" id="KW-0418">Kinase</keyword>
<evidence type="ECO:0000256" key="2">
    <source>
        <dbReference type="ARBA" id="ARBA00012513"/>
    </source>
</evidence>
<keyword evidence="10 19" id="KW-0547">Nucleotide-binding</keyword>
<dbReference type="SUPFAM" id="SSF52047">
    <property type="entry name" value="RNI-like"/>
    <property type="match status" value="1"/>
</dbReference>
<keyword evidence="13" id="KW-1133">Transmembrane helix</keyword>
<protein>
    <recommendedName>
        <fullName evidence="2">non-specific serine/threonine protein kinase</fullName>
        <ecNumber evidence="2">2.7.11.1</ecNumber>
    </recommendedName>
</protein>
<dbReference type="Pfam" id="PF13855">
    <property type="entry name" value="LRR_8"/>
    <property type="match status" value="1"/>
</dbReference>
<evidence type="ECO:0000313" key="22">
    <source>
        <dbReference type="Proteomes" id="UP000295252"/>
    </source>
</evidence>
<dbReference type="PROSITE" id="PS00107">
    <property type="entry name" value="PROTEIN_KINASE_ATP"/>
    <property type="match status" value="1"/>
</dbReference>
<proteinExistence type="predicted"/>
<evidence type="ECO:0000256" key="5">
    <source>
        <dbReference type="ARBA" id="ARBA00022614"/>
    </source>
</evidence>
<dbReference type="PANTHER" id="PTHR48005">
    <property type="entry name" value="LEUCINE RICH REPEAT KINASE 2"/>
    <property type="match status" value="1"/>
</dbReference>
<evidence type="ECO:0000256" key="18">
    <source>
        <dbReference type="ARBA" id="ARBA00048679"/>
    </source>
</evidence>
<feature type="domain" description="Protein kinase" evidence="20">
    <location>
        <begin position="333"/>
        <end position="598"/>
    </location>
</feature>
<gene>
    <name evidence="21" type="ORF">GSCOC_T00007718001</name>
</gene>
<evidence type="ECO:0000256" key="1">
    <source>
        <dbReference type="ARBA" id="ARBA00004479"/>
    </source>
</evidence>
<dbReference type="Gene3D" id="3.30.200.20">
    <property type="entry name" value="Phosphorylase Kinase, domain 1"/>
    <property type="match status" value="1"/>
</dbReference>
<comment type="catalytic activity">
    <reaction evidence="18">
        <text>L-seryl-[protein] + ATP = O-phospho-L-seryl-[protein] + ADP + H(+)</text>
        <dbReference type="Rhea" id="RHEA:17989"/>
        <dbReference type="Rhea" id="RHEA-COMP:9863"/>
        <dbReference type="Rhea" id="RHEA-COMP:11604"/>
        <dbReference type="ChEBI" id="CHEBI:15378"/>
        <dbReference type="ChEBI" id="CHEBI:29999"/>
        <dbReference type="ChEBI" id="CHEBI:30616"/>
        <dbReference type="ChEBI" id="CHEBI:83421"/>
        <dbReference type="ChEBI" id="CHEBI:456216"/>
        <dbReference type="EC" id="2.7.11.1"/>
    </reaction>
</comment>
<dbReference type="InterPro" id="IPR017441">
    <property type="entry name" value="Protein_kinase_ATP_BS"/>
</dbReference>
<dbReference type="InterPro" id="IPR008266">
    <property type="entry name" value="Tyr_kinase_AS"/>
</dbReference>
<dbReference type="AlphaFoldDB" id="A0A068VKX2"/>
<evidence type="ECO:0000256" key="15">
    <source>
        <dbReference type="ARBA" id="ARBA00023170"/>
    </source>
</evidence>
<dbReference type="InParanoid" id="A0A068VKX2"/>
<evidence type="ECO:0000313" key="21">
    <source>
        <dbReference type="EMBL" id="CDP21356.1"/>
    </source>
</evidence>
<evidence type="ECO:0000256" key="12">
    <source>
        <dbReference type="ARBA" id="ARBA00022840"/>
    </source>
</evidence>
<sequence length="598" mass="66772">MEPSIHQRQKFVYPSMHLGWYFLQEIPPDICNLRNLTFLLLARNQLTGPIPPAIGNLISLQFLSLSQNNHTGAIPKSLGNLTNLIVLYLRENQLSDSIPKELGDLNFLTDMIISQNQLNGSIPFSIGNLSNLRTLFLRENQFSGTIPQELGKLNKLVVLELDHNQFSGPLPEVLCGIPLEIGNLTQLHALDLSSNYLSGEIPRAVGKLASMLKLDLHDNQLAGGIPQELGLLMEFLDLSTNSLSGGIPFEFQNLQNLGTLNLSQNNLSGLIPKALAELPGLLHVNLSFNNLEGPIPSGRAFEDMEVKKGGLFAICAFDGKALYKEILKSTEEFSEIFSIGKGGYGSVYRAQLPSGDVVAVKRLHNMPNVAKDRSFLNEIRALTEIKHRNIVKLFGFCSNAQHSILIYEYFERGSLAKILSMEEEAKELDWQKRLKIIQGVAHALSYMHHDCSPAIVHRDISSNNILLDPEYEAHVSDFGTSKCLQKDSSNWSSLVGTYGYVAPEFAYTMKVNEKCDVYSFGVLTMEVIKGKHPADLIAHLMSSKPKEIELRDMLDQRLLYPNQEIEKILISIHKLARECLHVDPQCRPTMLFISRLAC</sequence>
<evidence type="ECO:0000256" key="7">
    <source>
        <dbReference type="ARBA" id="ARBA00022692"/>
    </source>
</evidence>
<keyword evidence="16" id="KW-0325">Glycoprotein</keyword>
<keyword evidence="15" id="KW-0675">Receptor</keyword>
<organism evidence="21 22">
    <name type="scientific">Coffea canephora</name>
    <name type="common">Robusta coffee</name>
    <dbReference type="NCBI Taxonomy" id="49390"/>
    <lineage>
        <taxon>Eukaryota</taxon>
        <taxon>Viridiplantae</taxon>
        <taxon>Streptophyta</taxon>
        <taxon>Embryophyta</taxon>
        <taxon>Tracheophyta</taxon>
        <taxon>Spermatophyta</taxon>
        <taxon>Magnoliopsida</taxon>
        <taxon>eudicotyledons</taxon>
        <taxon>Gunneridae</taxon>
        <taxon>Pentapetalae</taxon>
        <taxon>asterids</taxon>
        <taxon>lamiids</taxon>
        <taxon>Gentianales</taxon>
        <taxon>Rubiaceae</taxon>
        <taxon>Ixoroideae</taxon>
        <taxon>Gardenieae complex</taxon>
        <taxon>Bertiereae - Coffeeae clade</taxon>
        <taxon>Coffeeae</taxon>
        <taxon>Coffea</taxon>
    </lineage>
</organism>
<evidence type="ECO:0000256" key="19">
    <source>
        <dbReference type="PROSITE-ProRule" id="PRU10141"/>
    </source>
</evidence>
<keyword evidence="12 19" id="KW-0067">ATP-binding</keyword>
<evidence type="ECO:0000256" key="4">
    <source>
        <dbReference type="ARBA" id="ARBA00022553"/>
    </source>
</evidence>
<dbReference type="FunFam" id="3.80.10.10:FF:001678">
    <property type="entry name" value="Calmodulin-binding receptor kinase CaMRLK"/>
    <property type="match status" value="1"/>
</dbReference>
<dbReference type="Gramene" id="CDP21356">
    <property type="protein sequence ID" value="CDP21356"/>
    <property type="gene ID" value="GSCOC_T00007718001"/>
</dbReference>
<keyword evidence="3" id="KW-0723">Serine/threonine-protein kinase</keyword>
<dbReference type="SMART" id="SM00369">
    <property type="entry name" value="LRR_TYP"/>
    <property type="match status" value="6"/>
</dbReference>